<dbReference type="Pfam" id="PF25871">
    <property type="entry name" value="HTH_76"/>
    <property type="match status" value="1"/>
</dbReference>
<dbReference type="InterPro" id="IPR040554">
    <property type="entry name" value="KPWE_PEX14_dom"/>
</dbReference>
<sequence>MSVAAADGLNDIYESLEQYNWDDDAEFQSGLSAILGNNSSPEQASELALRARCFYYARKYNINVDFDAYKAYRSSRGRPALVPNGVQAPSTTLSTDNAGGILPEASASANEPPAPYPTSFAHIVELVTTGQPIPGIKEIPDTLLTGQSSQPTQSKRRKPWEKDESTTIGEATAEATTTTS</sequence>
<name>A0ABR3RB10_9PLEO</name>
<proteinExistence type="predicted"/>
<dbReference type="Pfam" id="PF17733">
    <property type="entry name" value="KPWE_dom"/>
    <property type="match status" value="1"/>
</dbReference>
<reference evidence="4 5" key="1">
    <citation type="submission" date="2024-02" db="EMBL/GenBank/DDBJ databases">
        <title>De novo assembly and annotation of 12 fungi associated with fruit tree decline syndrome in Ontario, Canada.</title>
        <authorList>
            <person name="Sulman M."/>
            <person name="Ellouze W."/>
            <person name="Ilyukhin E."/>
        </authorList>
    </citation>
    <scope>NUCLEOTIDE SEQUENCE [LARGE SCALE GENOMIC DNA]</scope>
    <source>
        <strain evidence="4 5">M42-189</strain>
    </source>
</reference>
<feature type="compositionally biased region" description="Low complexity" evidence="1">
    <location>
        <begin position="166"/>
        <end position="180"/>
    </location>
</feature>
<dbReference type="Proteomes" id="UP001521785">
    <property type="component" value="Unassembled WGS sequence"/>
</dbReference>
<feature type="compositionally biased region" description="Polar residues" evidence="1">
    <location>
        <begin position="144"/>
        <end position="153"/>
    </location>
</feature>
<feature type="region of interest" description="Disordered" evidence="1">
    <location>
        <begin position="134"/>
        <end position="180"/>
    </location>
</feature>
<feature type="domain" description="PEX14-like helix-turn-helix" evidence="3">
    <location>
        <begin position="11"/>
        <end position="76"/>
    </location>
</feature>
<dbReference type="PANTHER" id="PTHR36855">
    <property type="entry name" value="CHROMOSOME 10, WHOLE GENOME SHOTGUN SEQUENCE"/>
    <property type="match status" value="1"/>
</dbReference>
<organism evidence="4 5">
    <name type="scientific">Paraconiothyrium brasiliense</name>
    <dbReference type="NCBI Taxonomy" id="300254"/>
    <lineage>
        <taxon>Eukaryota</taxon>
        <taxon>Fungi</taxon>
        <taxon>Dikarya</taxon>
        <taxon>Ascomycota</taxon>
        <taxon>Pezizomycotina</taxon>
        <taxon>Dothideomycetes</taxon>
        <taxon>Pleosporomycetidae</taxon>
        <taxon>Pleosporales</taxon>
        <taxon>Massarineae</taxon>
        <taxon>Didymosphaeriaceae</taxon>
        <taxon>Paraconiothyrium</taxon>
    </lineage>
</organism>
<keyword evidence="5" id="KW-1185">Reference proteome</keyword>
<dbReference type="PANTHER" id="PTHR36855:SF1">
    <property type="entry name" value="PEROXISOME MEMBRANE ANCHOR PROTEIN PEX14P N-TERMINAL DOMAIN-CONTAINING PROTEIN"/>
    <property type="match status" value="1"/>
</dbReference>
<feature type="domain" description="Peroxisomal membrane protein PEX14-like KPWE" evidence="2">
    <location>
        <begin position="115"/>
        <end position="162"/>
    </location>
</feature>
<protein>
    <submittedName>
        <fullName evidence="4">Uncharacterized protein</fullName>
    </submittedName>
</protein>
<evidence type="ECO:0000313" key="4">
    <source>
        <dbReference type="EMBL" id="KAL1601615.1"/>
    </source>
</evidence>
<evidence type="ECO:0000313" key="5">
    <source>
        <dbReference type="Proteomes" id="UP001521785"/>
    </source>
</evidence>
<evidence type="ECO:0000259" key="3">
    <source>
        <dbReference type="Pfam" id="PF25871"/>
    </source>
</evidence>
<gene>
    <name evidence="4" type="ORF">SLS60_006530</name>
</gene>
<evidence type="ECO:0000259" key="2">
    <source>
        <dbReference type="Pfam" id="PF17733"/>
    </source>
</evidence>
<comment type="caution">
    <text evidence="4">The sequence shown here is derived from an EMBL/GenBank/DDBJ whole genome shotgun (WGS) entry which is preliminary data.</text>
</comment>
<dbReference type="EMBL" id="JAKJXO020000008">
    <property type="protein sequence ID" value="KAL1601615.1"/>
    <property type="molecule type" value="Genomic_DNA"/>
</dbReference>
<accession>A0ABR3RB10</accession>
<evidence type="ECO:0000256" key="1">
    <source>
        <dbReference type="SAM" id="MobiDB-lite"/>
    </source>
</evidence>
<dbReference type="InterPro" id="IPR058841">
    <property type="entry name" value="HTH_76"/>
</dbReference>